<evidence type="ECO:0000313" key="3">
    <source>
        <dbReference type="Proteomes" id="UP000807504"/>
    </source>
</evidence>
<dbReference type="Proteomes" id="UP000807504">
    <property type="component" value="Unassembled WGS sequence"/>
</dbReference>
<feature type="transmembrane region" description="Helical" evidence="1">
    <location>
        <begin position="261"/>
        <end position="280"/>
    </location>
</feature>
<organism evidence="2 3">
    <name type="scientific">Argiope bruennichi</name>
    <name type="common">Wasp spider</name>
    <name type="synonym">Aranea bruennichi</name>
    <dbReference type="NCBI Taxonomy" id="94029"/>
    <lineage>
        <taxon>Eukaryota</taxon>
        <taxon>Metazoa</taxon>
        <taxon>Ecdysozoa</taxon>
        <taxon>Arthropoda</taxon>
        <taxon>Chelicerata</taxon>
        <taxon>Arachnida</taxon>
        <taxon>Araneae</taxon>
        <taxon>Araneomorphae</taxon>
        <taxon>Entelegynae</taxon>
        <taxon>Araneoidea</taxon>
        <taxon>Araneidae</taxon>
        <taxon>Argiope</taxon>
    </lineage>
</organism>
<feature type="transmembrane region" description="Helical" evidence="1">
    <location>
        <begin position="20"/>
        <end position="42"/>
    </location>
</feature>
<feature type="transmembrane region" description="Helical" evidence="1">
    <location>
        <begin position="54"/>
        <end position="77"/>
    </location>
</feature>
<dbReference type="OMA" id="RCIADTW"/>
<comment type="caution">
    <text evidence="2">The sequence shown here is derived from an EMBL/GenBank/DDBJ whole genome shotgun (WGS) entry which is preliminary data.</text>
</comment>
<name>A0A8T0E301_ARGBR</name>
<gene>
    <name evidence="2" type="ORF">HNY73_023176</name>
</gene>
<feature type="transmembrane region" description="Helical" evidence="1">
    <location>
        <begin position="117"/>
        <end position="141"/>
    </location>
</feature>
<keyword evidence="1" id="KW-1133">Transmembrane helix</keyword>
<keyword evidence="1" id="KW-0472">Membrane</keyword>
<keyword evidence="1" id="KW-0812">Transmembrane</keyword>
<evidence type="ECO:0000256" key="1">
    <source>
        <dbReference type="SAM" id="Phobius"/>
    </source>
</evidence>
<evidence type="ECO:0000313" key="2">
    <source>
        <dbReference type="EMBL" id="KAF8765188.1"/>
    </source>
</evidence>
<reference evidence="2" key="1">
    <citation type="journal article" date="2020" name="bioRxiv">
        <title>Chromosome-level reference genome of the European wasp spider Argiope bruennichi: a resource for studies on range expansion and evolutionary adaptation.</title>
        <authorList>
            <person name="Sheffer M.M."/>
            <person name="Hoppe A."/>
            <person name="Krehenwinkel H."/>
            <person name="Uhl G."/>
            <person name="Kuss A.W."/>
            <person name="Jensen L."/>
            <person name="Jensen C."/>
            <person name="Gillespie R.G."/>
            <person name="Hoff K.J."/>
            <person name="Prost S."/>
        </authorList>
    </citation>
    <scope>NUCLEOTIDE SEQUENCE</scope>
</reference>
<reference evidence="2" key="2">
    <citation type="submission" date="2020-06" db="EMBL/GenBank/DDBJ databases">
        <authorList>
            <person name="Sheffer M."/>
        </authorList>
    </citation>
    <scope>NUCLEOTIDE SEQUENCE</scope>
</reference>
<dbReference type="EMBL" id="JABXBU010002231">
    <property type="protein sequence ID" value="KAF8765188.1"/>
    <property type="molecule type" value="Genomic_DNA"/>
</dbReference>
<keyword evidence="3" id="KW-1185">Reference proteome</keyword>
<sequence>MILLWSNCVSSQVEEEGLLVVLSVATATLAFFLNLLQLIVIVHQRLLYYHKNLVVLHFCLCGQLSCAPVLCGLIVAPPLSSSALAPVLHLLSLFTFAPLITLLVLQQHPLGRPPRALTFLLLLAWCQALLISLVPLTGWYGTRPASFAALLCALYFLHYPLVLILLVDLCLKRRSNRIGVVPDVESRGHIVQSSAVKQDGYVSSEGHLPVYVHLSSLSPHKNEKFTEGTSSDLKSLTSNDFPNKKICSDPRDQPFRMRNDILLVCLWSACTLPFFCQTALMAGNSQQDFCDALFSNERTALWTSWLTMLFAAIRPVFHTQLEDDLGESTVTFINVLCQVNDHLPNLNPPESPF</sequence>
<proteinExistence type="predicted"/>
<dbReference type="OrthoDB" id="6422919at2759"/>
<feature type="transmembrane region" description="Helical" evidence="1">
    <location>
        <begin position="83"/>
        <end position="105"/>
    </location>
</feature>
<feature type="transmembrane region" description="Helical" evidence="1">
    <location>
        <begin position="147"/>
        <end position="167"/>
    </location>
</feature>
<accession>A0A8T0E301</accession>
<protein>
    <submittedName>
        <fullName evidence="2">Uncharacterized protein</fullName>
    </submittedName>
</protein>
<dbReference type="AlphaFoldDB" id="A0A8T0E301"/>